<evidence type="ECO:0000256" key="1">
    <source>
        <dbReference type="ARBA" id="ARBA00022670"/>
    </source>
</evidence>
<evidence type="ECO:0000256" key="2">
    <source>
        <dbReference type="ARBA" id="ARBA00022729"/>
    </source>
</evidence>
<dbReference type="RefSeq" id="XP_026064508.1">
    <property type="nucleotide sequence ID" value="XM_026208723.1"/>
</dbReference>
<sequence length="603" mass="63974">MKLNTALSVAGTILLNIAGFLCQLDECGQAPLNTKIVGGEAATAGSWPWQASLHISCDGAMCYCGGSLINKDWVMSAAHCFQSTLGTIQIYLGLQSQSGSNPNQVLRTANVIVHPDYKDTTHDNDIALLQLSSSVTFTDYIRPVCLAAAGSVLPAGTETWVTGWGALQSDGSISDILQEVMIPIVSNSDCDNAYGGGITSNMICAGLLNQGGKDSCQGDSGGPLVMRNGSLWVQSGIVSFGIGCADPKYPGVYTRVSQYQDWITSTIGSNPPGFVQFNNNGFRSSPNLLLIPLSLTFSIIPFICSLYLLCSLCQLDVCGQAPLNTKIVGGQAAVQGSWPWQASLHRITSGSHFCGGSLINKDWVMSAAHCFQSTAASNVKIYLGRQLQTGSNLNEISRTVTRVITHPSYSSTTQNNDIALLQLSSSVTFTDYIRPVCLAAAGSLFGGGTKSWITGWGKLNFADTQIPNILQEVQIPIVNNSECSKVYGAVITNNMLCAGLNEGGKDSCQGDSGGPMVNKNNSQWIQSGIVSFGRECGIPKFPGVYTRVSQYQSWISSQISSDLPGFVSFTSTESSSGAPSLLLFSLSLTSSVIPLIFSIFLFS</sequence>
<reference evidence="11" key="1">
    <citation type="submission" date="2025-08" db="UniProtKB">
        <authorList>
            <consortium name="RefSeq"/>
        </authorList>
    </citation>
    <scope>IDENTIFICATION</scope>
    <source>
        <strain evidence="11">Wakin</strain>
        <tissue evidence="11">Muscle</tissue>
    </source>
</reference>
<dbReference type="PRINTS" id="PR00722">
    <property type="entry name" value="CHYMOTRYPSIN"/>
</dbReference>
<feature type="transmembrane region" description="Helical" evidence="7">
    <location>
        <begin position="288"/>
        <end position="309"/>
    </location>
</feature>
<evidence type="ECO:0000256" key="7">
    <source>
        <dbReference type="SAM" id="Phobius"/>
    </source>
</evidence>
<dbReference type="GeneID" id="113047360"/>
<keyword evidence="3 6" id="KW-0378">Hydrolase</keyword>
<dbReference type="PROSITE" id="PS50240">
    <property type="entry name" value="TRYPSIN_DOM"/>
    <property type="match status" value="2"/>
</dbReference>
<evidence type="ECO:0000256" key="5">
    <source>
        <dbReference type="ARBA" id="ARBA00023157"/>
    </source>
</evidence>
<dbReference type="InterPro" id="IPR001314">
    <property type="entry name" value="Peptidase_S1A"/>
</dbReference>
<accession>A0A6P6JXF8</accession>
<dbReference type="InterPro" id="IPR043504">
    <property type="entry name" value="Peptidase_S1_PA_chymotrypsin"/>
</dbReference>
<dbReference type="InterPro" id="IPR033116">
    <property type="entry name" value="TRYPSIN_SER"/>
</dbReference>
<dbReference type="Pfam" id="PF00089">
    <property type="entry name" value="Trypsin"/>
    <property type="match status" value="2"/>
</dbReference>
<dbReference type="CDD" id="cd00190">
    <property type="entry name" value="Tryp_SPc"/>
    <property type="match status" value="2"/>
</dbReference>
<feature type="domain" description="Peptidase S1" evidence="9">
    <location>
        <begin position="327"/>
        <end position="560"/>
    </location>
</feature>
<dbReference type="KEGG" id="caua:113047360"/>
<name>A0A6P6JXF8_CARAU</name>
<keyword evidence="5" id="KW-1015">Disulfide bond</keyword>
<dbReference type="PANTHER" id="PTHR24252">
    <property type="entry name" value="ACROSIN-RELATED"/>
    <property type="match status" value="1"/>
</dbReference>
<feature type="domain" description="Peptidase S1" evidence="9">
    <location>
        <begin position="36"/>
        <end position="268"/>
    </location>
</feature>
<evidence type="ECO:0000259" key="9">
    <source>
        <dbReference type="PROSITE" id="PS50240"/>
    </source>
</evidence>
<dbReference type="SUPFAM" id="SSF50494">
    <property type="entry name" value="Trypsin-like serine proteases"/>
    <property type="match status" value="2"/>
</dbReference>
<dbReference type="PROSITE" id="PS00134">
    <property type="entry name" value="TRYPSIN_HIS"/>
    <property type="match status" value="2"/>
</dbReference>
<evidence type="ECO:0000256" key="4">
    <source>
        <dbReference type="ARBA" id="ARBA00022825"/>
    </source>
</evidence>
<keyword evidence="10" id="KW-1185">Reference proteome</keyword>
<dbReference type="Gene3D" id="2.40.10.10">
    <property type="entry name" value="Trypsin-like serine proteases"/>
    <property type="match status" value="2"/>
</dbReference>
<evidence type="ECO:0000256" key="8">
    <source>
        <dbReference type="SAM" id="SignalP"/>
    </source>
</evidence>
<dbReference type="GO" id="GO:0004252">
    <property type="term" value="F:serine-type endopeptidase activity"/>
    <property type="evidence" value="ECO:0007669"/>
    <property type="project" value="InterPro"/>
</dbReference>
<protein>
    <submittedName>
        <fullName evidence="11">Transmembrane protease serine 9-like</fullName>
    </submittedName>
</protein>
<evidence type="ECO:0000313" key="10">
    <source>
        <dbReference type="Proteomes" id="UP000515129"/>
    </source>
</evidence>
<keyword evidence="4 6" id="KW-0720">Serine protease</keyword>
<dbReference type="InterPro" id="IPR018114">
    <property type="entry name" value="TRYPSIN_HIS"/>
</dbReference>
<dbReference type="Proteomes" id="UP000515129">
    <property type="component" value="Chromosome 28"/>
</dbReference>
<dbReference type="GO" id="GO:0006508">
    <property type="term" value="P:proteolysis"/>
    <property type="evidence" value="ECO:0007669"/>
    <property type="project" value="UniProtKB-KW"/>
</dbReference>
<evidence type="ECO:0000256" key="3">
    <source>
        <dbReference type="ARBA" id="ARBA00022801"/>
    </source>
</evidence>
<dbReference type="FunFam" id="2.40.10.10:FF:000057">
    <property type="entry name" value="Zgc:100868"/>
    <property type="match status" value="1"/>
</dbReference>
<organism evidence="10 11">
    <name type="scientific">Carassius auratus</name>
    <name type="common">Goldfish</name>
    <dbReference type="NCBI Taxonomy" id="7957"/>
    <lineage>
        <taxon>Eukaryota</taxon>
        <taxon>Metazoa</taxon>
        <taxon>Chordata</taxon>
        <taxon>Craniata</taxon>
        <taxon>Vertebrata</taxon>
        <taxon>Euteleostomi</taxon>
        <taxon>Actinopterygii</taxon>
        <taxon>Neopterygii</taxon>
        <taxon>Teleostei</taxon>
        <taxon>Ostariophysi</taxon>
        <taxon>Cypriniformes</taxon>
        <taxon>Cyprinidae</taxon>
        <taxon>Cyprininae</taxon>
        <taxon>Carassius</taxon>
    </lineage>
</organism>
<evidence type="ECO:0000313" key="11">
    <source>
        <dbReference type="RefSeq" id="XP_026064508.1"/>
    </source>
</evidence>
<dbReference type="PANTHER" id="PTHR24252:SF7">
    <property type="entry name" value="HYALIN"/>
    <property type="match status" value="1"/>
</dbReference>
<dbReference type="PROSITE" id="PS00135">
    <property type="entry name" value="TRYPSIN_SER"/>
    <property type="match status" value="2"/>
</dbReference>
<keyword evidence="7" id="KW-1133">Transmembrane helix</keyword>
<dbReference type="SMART" id="SM00020">
    <property type="entry name" value="Tryp_SPc"/>
    <property type="match status" value="2"/>
</dbReference>
<feature type="transmembrane region" description="Helical" evidence="7">
    <location>
        <begin position="581"/>
        <end position="602"/>
    </location>
</feature>
<keyword evidence="2 8" id="KW-0732">Signal</keyword>
<evidence type="ECO:0000256" key="6">
    <source>
        <dbReference type="RuleBase" id="RU363034"/>
    </source>
</evidence>
<feature type="chain" id="PRO_5028294398" evidence="8">
    <location>
        <begin position="23"/>
        <end position="603"/>
    </location>
</feature>
<keyword evidence="7" id="KW-0472">Membrane</keyword>
<keyword evidence="7" id="KW-0812">Transmembrane</keyword>
<dbReference type="InterPro" id="IPR001254">
    <property type="entry name" value="Trypsin_dom"/>
</dbReference>
<dbReference type="InterPro" id="IPR009003">
    <property type="entry name" value="Peptidase_S1_PA"/>
</dbReference>
<keyword evidence="1 6" id="KW-0645">Protease</keyword>
<proteinExistence type="predicted"/>
<dbReference type="OrthoDB" id="10002959at2759"/>
<dbReference type="FunFam" id="2.40.10.10:FF:000024">
    <property type="entry name" value="Serine protease 53"/>
    <property type="match status" value="1"/>
</dbReference>
<gene>
    <name evidence="11" type="primary">LOC113047360</name>
</gene>
<dbReference type="AlphaFoldDB" id="A0A6P6JXF8"/>
<feature type="signal peptide" evidence="8">
    <location>
        <begin position="1"/>
        <end position="22"/>
    </location>
</feature>